<accession>A0A642H8N6</accession>
<dbReference type="Proteomes" id="UP000460666">
    <property type="component" value="Unassembled WGS sequence"/>
</dbReference>
<keyword evidence="1" id="KW-0732">Signal</keyword>
<evidence type="ECO:0000313" key="3">
    <source>
        <dbReference type="Proteomes" id="UP000460666"/>
    </source>
</evidence>
<evidence type="ECO:0000313" key="2">
    <source>
        <dbReference type="EMBL" id="KAA4991286.1"/>
    </source>
</evidence>
<reference evidence="2 3" key="1">
    <citation type="journal article" date="2019" name="Nat. Med.">
        <title>A library of human gut bacterial isolates paired with longitudinal multiomics data enables mechanistic microbiome research.</title>
        <authorList>
            <person name="Poyet M."/>
            <person name="Groussin M."/>
            <person name="Gibbons S.M."/>
            <person name="Avila-Pacheco J."/>
            <person name="Jiang X."/>
            <person name="Kearney S.M."/>
            <person name="Perrotta A.R."/>
            <person name="Berdy B."/>
            <person name="Zhao S."/>
            <person name="Lieberman T.D."/>
            <person name="Swanson P.K."/>
            <person name="Smith M."/>
            <person name="Roesemann S."/>
            <person name="Alexander J.E."/>
            <person name="Rich S.A."/>
            <person name="Livny J."/>
            <person name="Vlamakis H."/>
            <person name="Clish C."/>
            <person name="Bullock K."/>
            <person name="Deik A."/>
            <person name="Scott J."/>
            <person name="Pierce K.A."/>
            <person name="Xavier R.J."/>
            <person name="Alm E.J."/>
        </authorList>
    </citation>
    <scope>NUCLEOTIDE SEQUENCE [LARGE SCALE GENOMIC DNA]</scope>
    <source>
        <strain evidence="2 3">BIOML-A46</strain>
    </source>
</reference>
<name>A0A642H8N6_BACFG</name>
<gene>
    <name evidence="2" type="ORF">F2Z89_21415</name>
</gene>
<protein>
    <recommendedName>
        <fullName evidence="4">Fimbrillin family protein</fullName>
    </recommendedName>
</protein>
<organism evidence="2 3">
    <name type="scientific">Bacteroides fragilis</name>
    <dbReference type="NCBI Taxonomy" id="817"/>
    <lineage>
        <taxon>Bacteria</taxon>
        <taxon>Pseudomonadati</taxon>
        <taxon>Bacteroidota</taxon>
        <taxon>Bacteroidia</taxon>
        <taxon>Bacteroidales</taxon>
        <taxon>Bacteroidaceae</taxon>
        <taxon>Bacteroides</taxon>
    </lineage>
</organism>
<dbReference type="AlphaFoldDB" id="A0A642H8N6"/>
<dbReference type="Gene3D" id="2.160.20.110">
    <property type="match status" value="1"/>
</dbReference>
<evidence type="ECO:0000256" key="1">
    <source>
        <dbReference type="SAM" id="SignalP"/>
    </source>
</evidence>
<feature type="chain" id="PRO_5030147339" description="Fimbrillin family protein" evidence="1">
    <location>
        <begin position="24"/>
        <end position="599"/>
    </location>
</feature>
<sequence>MRRCSQYILMKCVSLLILFTACNRDEVRTDDPLMMDYLQIAGKIAGTTATRAATDNKLTLSYTAFQDGDAIGFFSYHDKNCPKPDRWSHRDGNDDVNYLKNVPLTYSNGLKRFTAEDITNVSLAKFGITFAYFPYADQGKQPEGYVKADGQPLEMPAKDPHPSGRGRGEHYIHIFTGTQDDPCVLDLLTAQKSHYSNVNYEFRHRFAMILLYLGEGFEPQENAKLKVQLTEHILGAHITRTEIAPSPFEDFPLTIDRVSVSVANEKGYEFGHSFFIAPRIEGYTLLEGQGPRTVYPVILPEEVEIDYIEVVDKTGTLQQVKFTKDAFPNGMEGGHIHPLTIRMEGIIPTISPHEIIDWHETPVVDFDKLPGIYTAENFTDWLDVYNRNVGDWGSMNTADRQTLERFGVYNDGKDPGEIGWTFYLHDHIDCSGITTSGGALIKALPEGVTIDGRGYFLKNLMWDFEKTPPSGGTVGLIGEISGGNLKDLHLDFVTVRNMTTDVPAGCIAGRITGGQIVGCTVRQAVMVCRDGIAGVLAGEMSGGKVDHCKFHGMVQATEMQDETGLYGKAEGVIGKISAGFTENDGAITDDFVNRVVLTD</sequence>
<comment type="caution">
    <text evidence="2">The sequence shown here is derived from an EMBL/GenBank/DDBJ whole genome shotgun (WGS) entry which is preliminary data.</text>
</comment>
<dbReference type="PROSITE" id="PS51257">
    <property type="entry name" value="PROKAR_LIPOPROTEIN"/>
    <property type="match status" value="1"/>
</dbReference>
<dbReference type="Gene3D" id="2.60.40.2620">
    <property type="entry name" value="Fimbrillin-like"/>
    <property type="match status" value="1"/>
</dbReference>
<dbReference type="EMBL" id="VWCJ01000025">
    <property type="protein sequence ID" value="KAA4991286.1"/>
    <property type="molecule type" value="Genomic_DNA"/>
</dbReference>
<evidence type="ECO:0008006" key="4">
    <source>
        <dbReference type="Google" id="ProtNLM"/>
    </source>
</evidence>
<dbReference type="CDD" id="cd13120">
    <property type="entry name" value="BF2867_like_N"/>
    <property type="match status" value="1"/>
</dbReference>
<dbReference type="InterPro" id="IPR042278">
    <property type="entry name" value="Mfa-like_1_N"/>
</dbReference>
<feature type="signal peptide" evidence="1">
    <location>
        <begin position="1"/>
        <end position="23"/>
    </location>
</feature>
<dbReference type="RefSeq" id="WP_130071474.1">
    <property type="nucleotide sequence ID" value="NZ_RCXN01000018.1"/>
</dbReference>
<proteinExistence type="predicted"/>